<dbReference type="AlphaFoldDB" id="W4VKW5"/>
<keyword evidence="1" id="KW-1133">Transmembrane helix</keyword>
<keyword evidence="1" id="KW-0472">Membrane</keyword>
<feature type="transmembrane region" description="Helical" evidence="1">
    <location>
        <begin position="51"/>
        <end position="72"/>
    </location>
</feature>
<name>W4VKW5_9BACI</name>
<dbReference type="EMBL" id="BAVS01000016">
    <property type="protein sequence ID" value="GAE93862.1"/>
    <property type="molecule type" value="Genomic_DNA"/>
</dbReference>
<comment type="caution">
    <text evidence="2">The sequence shown here is derived from an EMBL/GenBank/DDBJ whole genome shotgun (WGS) entry which is preliminary data.</text>
</comment>
<accession>W4VKW5</accession>
<evidence type="ECO:0008006" key="4">
    <source>
        <dbReference type="Google" id="ProtNLM"/>
    </source>
</evidence>
<keyword evidence="1" id="KW-0812">Transmembrane</keyword>
<evidence type="ECO:0000313" key="3">
    <source>
        <dbReference type="Proteomes" id="UP000019102"/>
    </source>
</evidence>
<protein>
    <recommendedName>
        <fullName evidence="4">DUF2232 domain-containing protein</fullName>
    </recommendedName>
</protein>
<dbReference type="Proteomes" id="UP000019102">
    <property type="component" value="Unassembled WGS sequence"/>
</dbReference>
<evidence type="ECO:0000313" key="2">
    <source>
        <dbReference type="EMBL" id="GAE93862.1"/>
    </source>
</evidence>
<proteinExistence type="predicted"/>
<organism evidence="2 3">
    <name type="scientific">Gracilibacillus boraciitolerans JCM 21714</name>
    <dbReference type="NCBI Taxonomy" id="1298598"/>
    <lineage>
        <taxon>Bacteria</taxon>
        <taxon>Bacillati</taxon>
        <taxon>Bacillota</taxon>
        <taxon>Bacilli</taxon>
        <taxon>Bacillales</taxon>
        <taxon>Bacillaceae</taxon>
        <taxon>Gracilibacillus</taxon>
    </lineage>
</organism>
<dbReference type="STRING" id="1298598.JCM21714_2972"/>
<sequence>MVPKSIKIDFFLYIGLFFLLVLAAIFIPFLSGFMIFLLPLPIILVMKQYQLKWAAIAMGIMFVFSLFVFPYFSIPLTVLALISGGV</sequence>
<reference evidence="2 3" key="1">
    <citation type="journal article" date="2014" name="Genome Announc.">
        <title>Draft Genome Sequence of the Boron-Tolerant and Moderately Halotolerant Bacterium Gracilibacillus boraciitolerans JCM 21714T.</title>
        <authorList>
            <person name="Ahmed I."/>
            <person name="Oshima K."/>
            <person name="Suda W."/>
            <person name="Kitamura K."/>
            <person name="Iida T."/>
            <person name="Ohmori Y."/>
            <person name="Fujiwara T."/>
            <person name="Hattori M."/>
            <person name="Ohkuma M."/>
        </authorList>
    </citation>
    <scope>NUCLEOTIDE SEQUENCE [LARGE SCALE GENOMIC DNA]</scope>
    <source>
        <strain evidence="2 3">JCM 21714</strain>
    </source>
</reference>
<dbReference type="RefSeq" id="WP_035724315.1">
    <property type="nucleotide sequence ID" value="NZ_BAVS01000016.1"/>
</dbReference>
<evidence type="ECO:0000256" key="1">
    <source>
        <dbReference type="SAM" id="Phobius"/>
    </source>
</evidence>
<gene>
    <name evidence="2" type="ORF">JCM21714_2972</name>
</gene>
<keyword evidence="3" id="KW-1185">Reference proteome</keyword>
<feature type="transmembrane region" description="Helical" evidence="1">
    <location>
        <begin position="12"/>
        <end position="39"/>
    </location>
</feature>